<dbReference type="Pfam" id="PF16197">
    <property type="entry name" value="KAsynt_C_assoc"/>
    <property type="match status" value="2"/>
</dbReference>
<dbReference type="PROSITE" id="PS50075">
    <property type="entry name" value="CARRIER"/>
    <property type="match status" value="2"/>
</dbReference>
<dbReference type="RefSeq" id="WP_308203916.1">
    <property type="nucleotide sequence ID" value="NZ_JAMTCK010000002.1"/>
</dbReference>
<dbReference type="InterPro" id="IPR049551">
    <property type="entry name" value="PKS_DH_C"/>
</dbReference>
<gene>
    <name evidence="17" type="ORF">LX83_001193</name>
</gene>
<dbReference type="InterPro" id="IPR009081">
    <property type="entry name" value="PP-bd_ACP"/>
</dbReference>
<dbReference type="SUPFAM" id="SSF53901">
    <property type="entry name" value="Thiolase-like"/>
    <property type="match status" value="3"/>
</dbReference>
<evidence type="ECO:0000313" key="18">
    <source>
        <dbReference type="Proteomes" id="UP001206128"/>
    </source>
</evidence>
<dbReference type="InterPro" id="IPR049900">
    <property type="entry name" value="PKS_mFAS_DH"/>
</dbReference>
<dbReference type="SMART" id="SM00823">
    <property type="entry name" value="PKS_PP"/>
    <property type="match status" value="2"/>
</dbReference>
<dbReference type="Pfam" id="PF00109">
    <property type="entry name" value="ketoacyl-synt"/>
    <property type="match status" value="3"/>
</dbReference>
<dbReference type="Pfam" id="PF02801">
    <property type="entry name" value="Ketoacyl-synt_C"/>
    <property type="match status" value="3"/>
</dbReference>
<comment type="catalytic activity">
    <reaction evidence="7">
        <text>6 (S)-methylmalonyl-CoA + propanoyl-CoA + 6 NADPH + 12 H(+) = 6-deoxyerythronolide B + 6 CO2 + 6 NADP(+) + 7 CoA + H2O</text>
        <dbReference type="Rhea" id="RHEA:23068"/>
        <dbReference type="ChEBI" id="CHEBI:15377"/>
        <dbReference type="ChEBI" id="CHEBI:15378"/>
        <dbReference type="ChEBI" id="CHEBI:16089"/>
        <dbReference type="ChEBI" id="CHEBI:16526"/>
        <dbReference type="ChEBI" id="CHEBI:57287"/>
        <dbReference type="ChEBI" id="CHEBI:57327"/>
        <dbReference type="ChEBI" id="CHEBI:57392"/>
        <dbReference type="ChEBI" id="CHEBI:57783"/>
        <dbReference type="ChEBI" id="CHEBI:58349"/>
        <dbReference type="EC" id="2.3.1.94"/>
    </reaction>
</comment>
<dbReference type="InterPro" id="IPR014031">
    <property type="entry name" value="Ketoacyl_synth_C"/>
</dbReference>
<dbReference type="PANTHER" id="PTHR43775">
    <property type="entry name" value="FATTY ACID SYNTHASE"/>
    <property type="match status" value="1"/>
</dbReference>
<dbReference type="PROSITE" id="PS00012">
    <property type="entry name" value="PHOSPHOPANTETHEINE"/>
    <property type="match status" value="2"/>
</dbReference>
<dbReference type="SMART" id="SM00826">
    <property type="entry name" value="PKS_DH"/>
    <property type="match status" value="1"/>
</dbReference>
<dbReference type="InterPro" id="IPR006162">
    <property type="entry name" value="Ppantetheine_attach_site"/>
</dbReference>
<dbReference type="InterPro" id="IPR036736">
    <property type="entry name" value="ACP-like_sf"/>
</dbReference>
<dbReference type="InterPro" id="IPR020806">
    <property type="entry name" value="PKS_PP-bd"/>
</dbReference>
<dbReference type="InterPro" id="IPR057326">
    <property type="entry name" value="KR_dom"/>
</dbReference>
<dbReference type="InterPro" id="IPR020841">
    <property type="entry name" value="PKS_Beta-ketoAc_synthase_dom"/>
</dbReference>
<dbReference type="SUPFAM" id="SSF51735">
    <property type="entry name" value="NAD(P)-binding Rossmann-fold domains"/>
    <property type="match status" value="2"/>
</dbReference>
<keyword evidence="18" id="KW-1185">Reference proteome</keyword>
<keyword evidence="2" id="KW-0597">Phosphoprotein</keyword>
<dbReference type="InterPro" id="IPR016035">
    <property type="entry name" value="Acyl_Trfase/lysoPLipase"/>
</dbReference>
<dbReference type="GO" id="GO:0031177">
    <property type="term" value="F:phosphopantetheine binding"/>
    <property type="evidence" value="ECO:0007669"/>
    <property type="project" value="InterPro"/>
</dbReference>
<dbReference type="SMART" id="SM00822">
    <property type="entry name" value="PKS_KR"/>
    <property type="match status" value="1"/>
</dbReference>
<dbReference type="InterPro" id="IPR016036">
    <property type="entry name" value="Malonyl_transacylase_ACP-bd"/>
</dbReference>
<evidence type="ECO:0000256" key="9">
    <source>
        <dbReference type="ARBA" id="ARBA00060622"/>
    </source>
</evidence>
<feature type="domain" description="Carrier" evidence="14">
    <location>
        <begin position="915"/>
        <end position="990"/>
    </location>
</feature>
<dbReference type="EMBL" id="JAMTCK010000002">
    <property type="protein sequence ID" value="MCP2164353.1"/>
    <property type="molecule type" value="Genomic_DNA"/>
</dbReference>
<dbReference type="PROSITE" id="PS52019">
    <property type="entry name" value="PKS_MFAS_DH"/>
    <property type="match status" value="1"/>
</dbReference>
<dbReference type="Pfam" id="PF21089">
    <property type="entry name" value="PKS_DH_N"/>
    <property type="match status" value="1"/>
</dbReference>
<proteinExistence type="predicted"/>
<dbReference type="SUPFAM" id="SSF47336">
    <property type="entry name" value="ACP-like"/>
    <property type="match status" value="2"/>
</dbReference>
<dbReference type="SUPFAM" id="SSF52151">
    <property type="entry name" value="FabD/lysophospholipase-like"/>
    <property type="match status" value="2"/>
</dbReference>
<keyword evidence="3 17" id="KW-0808">Transferase</keyword>
<dbReference type="Pfam" id="PF14765">
    <property type="entry name" value="PS-DH"/>
    <property type="match status" value="1"/>
</dbReference>
<feature type="region of interest" description="C-terminal hotdog fold" evidence="12">
    <location>
        <begin position="2054"/>
        <end position="2211"/>
    </location>
</feature>
<comment type="subunit">
    <text evidence="10">Homodimer. Erythronolide synthase is composed of EryAI, EryAII and EryAIII multimodular (2 modules) polypeptides each coding for a functional synthase subunit which participates in 2 of the six FAS-like elongation steps required for formation of the polyketide. Module 1, 2, 3, 4, 5, and 6 participating in biosynthesis steps 1, 2, 3, 4, 5, and 6, respectively.</text>
</comment>
<dbReference type="SMART" id="SM00827">
    <property type="entry name" value="PKS_AT"/>
    <property type="match status" value="2"/>
</dbReference>
<sequence length="3087" mass="323542">MIAIIGMACRLPGAGDPDEFWGLLRSGRSAVREIPAGRRDSAGHRAGERGGFLDDVDHFDAGFFGISPREAAAIDPQQRLVLELGWEALEDAGIVPAALADTPTGVFVGAASDDYATLLFTGGADAVTQHTMTGVHRGVIANRLSYALRLRGPSLTLDAGQSSSLLAVHLACTSLRQGESAVAVAGGVNLNLAPVGATVAARFGALSPDGQCYTFDERANGFVRGEGAGLVVLKPLDRALADGDRIYCVIEGSAANNDGGGASLTTPSEPAQRDLLARAYRAAGLDPTAVQYVELHGTGTRVGDPIEAAALGAVLGQGRPVDARLPVGSVKTNLGHLEAAAGITGLIKTALAIRHRQLPPSLNFRTANPAIPLADLGLRVQTELGPWPRPDERLVAGVSSFGMGGTNCHVVLAEAPASPADPAPSQPATWQRPPAVPVVLSGRTGPALRAQATRLHAHLLARPELDLVDIGHELAVHRTAFDHRAVLLAEDRDELLTGLTAVAQGEPARGGALGVTGDRGGLALLFSGQGSQRLGMGRELVAAFPAYAKAFAEVCAALDEHLPRPLREVVFTDAAALDQTHYTQAGLFAVEVALYRLLEHWGVVADHLAGHSIGELAAAHVAGVLSLTDAARLVAARGRLMQALPATGAMIAVDADEDEVRPLLVGREHQVGIAAVNGPAAVVLSGDVDAVTELAAALAERGHRTRRLRVSHAFHSPHMDGMLAEFAEVAAGLSYQDPKLPVISNVTGQLADPEQWARAEYWVRHVREPVRFLSGVRALEAAGVSTFVELGPAGVLTTMARDCLRTPTAATRVPLLRADRPEVASVLGAVGRLHVRGVAVDWSAVFADWGGRRAPLPGYAFQREPHWLNHSTAPAGATPGTSEPARHSAPEREPGGSTPAEPVEQAGPSVPTDPAGLLALVRAEVAAVLEYPDARAVNPEWTFKDLGFDSLTSVELRDRLGQATGLPLPASLLFDYPTPTVLADHLARHSLGAAADTPVATTALDGEPIAIVAMACRYPGDVRSPAELWRLVLAGADAITEFPTDRGWDLDALHHADPERPGVSYARHGGFLADATEFDPALFGISPREALAMDPQQRLLLETTWELFEQAGIDPTRLRGQRAGVFIGATANDYGPRLHEAQPGVEGHLLTGTTTSVASGRIAYTFGLEGPALTIDTACSSSLVAVHLAGQALRAGECALAVAGGVTVMSSPGMFVEFSRQGGLSPDGRCRAFAEAADGTAWAEGAGVLLLERLSDARRNGHPVLAVLRGSAVNSDGASNGLTAPNGPSQQRVIRQALANAGLRPSDVDAVDAHGTGTRLGDPIEAQALLATYGQDRTEPLWLGSLKSNIGHTQAAAGVGGVIKMVLAMRHGVLPKTLHVDQPSSHVDWSAGAVRLLVDSTPWPATGRPRRAAVSSFGISGTNAHAILEQAPAAESAPTARPRPEPPFTAPWTLSARTETALRAQAAQLRAHLAAHPDLSSHDVAFTLATARPALERRAVLTAPDRAGLLASLDLLARGESAPHTVLGRVGEGRLAVLFTGQGAQRVGMGRELYQTLPVFAEALDEVCAAVDPHLPRPLREVLFAEADTPAAQDLHQTGFTQAALFAVEVALHRLLDRWGMRPDLVAGHSVGELTAAHVAGVLSLTDAARLVAARGRLMQALPADGAMVALEATEDEIRPLLVEHAGVLDIAAVNGPTAVVVSGATDAVLAVREQWRARGRRTRRLRVSHAFHSPAMEPMLAEFRAVARTLTYHPPQLPVVSNVTGALATAEQLGDPEYWVRHVRAAVRFADCVRHLHAAGATTFLELGPDGVLTSMAQDCLTEPVEPAGHAELAFLPALRADRPELPTLLTALAGLHTRGHALDWPEVFAGTAPTVIDLPTYPFDRQRYWLTPRAGTRPASLVDTDHPLLGSAVTVATSGDLLFTGQLSRHTHPWLVDHAVLGRVLVPGTALLDMALLAGRWTGADRVEELVLESPLVLPERGRLQVQLSVAAPDTTGRRALHLHSRPGDSTEDTAWTRHATGTLATAADEPGAGAPDPAQQIDLTTWPPPNATPVDLTDRYDVLARLGFAYGPVFQGLRAVWQRGEEVFAEVALGESELTEASRFSLHPALADAALHAVANGRVPFSWHDVRLLASNATRLRVRFAPAGPDTVSVTLADPTGALVAVIDALALRPVSAEQLDRAERTRPDSLFHVEWTALPATPAATPADWVVLGADRFGLPSHPDLAALGAAVTAGARPPAVVLLPWSATGALPESAVDSAQRALALVRDWLADDRFATTRLVLLTESALDEHTGQAVEDLAVAPVRGLFRSASTEQPDRFGLLDVTGAADLGQLASAVASGEREATVRAGQLLVPRLARLDPNTTGAPATRPLDPHGTVLLTGATGGLGRTLARHLVAAAGVRNLVLVSRRGPAAEGAAAMLAELRELGAGVRLVAADVADRSALAGVLAGIPADQPLTAVVHAAGVLADGVVSSLTPRQLAEVLRPKVDAAWHLHELTRDDDLAEFVLFSSISGTLGTAGQGNYAAANVFLDALARHRHALGLPATALAWGLWEQEDGMGGTLGQTDRVRMARSGVGVLATDEALALFDTARATGAPNLVPLRLDHTASDAVPALLRNLVRSTPRKAATGGEPAQHRLAALTGTQLDQEITRIVQSEVATVLGHTSTAAIDLGQAFKEIGFDSLTSVELRNRLGAATGLRLPATLLFDYPSPALVIEHLRAELSTSAAPAAPTPSAPTPSAPTTTGTDDEPIAIVGMSCRFPGDVRTPEQLWQLVINGQDAITGFPTDRGWDLDGLYDPDPDQPGRSYVREGGFLHDAALFDAEFFGISPREAVVVDPQQRLLLETTWEALERAGIDPASLRGSQTGVFAGAMYHDYTARVGRLPEEIEAYSFIGGSGSVISGRVAYTFGFEGPAVTVDTACSSSLVALHLAIQALRKGECSLALAGGVAVMATPSTFVEFSRQRGLAPDGRCKAFAESADGTAWAEGVGMLLVERLSDARRNGHPILAVVRGSAVNQDGASNGLTAPNGPSQQRVIRAALANAGLNPSDVDVVEAHGTGTTLGDPIEAQAVLATYGQDRPV</sequence>
<dbReference type="GO" id="GO:0004315">
    <property type="term" value="F:3-oxoacyl-[acyl-carrier-protein] synthase activity"/>
    <property type="evidence" value="ECO:0007669"/>
    <property type="project" value="InterPro"/>
</dbReference>
<feature type="non-terminal residue" evidence="17">
    <location>
        <position position="3087"/>
    </location>
</feature>
<evidence type="ECO:0000256" key="4">
    <source>
        <dbReference type="ARBA" id="ARBA00022737"/>
    </source>
</evidence>
<dbReference type="InterPro" id="IPR013968">
    <property type="entry name" value="PKS_KR"/>
</dbReference>
<accession>A0AAE3GDY1</accession>
<dbReference type="InterPro" id="IPR020807">
    <property type="entry name" value="PKS_DH"/>
</dbReference>
<dbReference type="Gene3D" id="3.40.47.10">
    <property type="match status" value="3"/>
</dbReference>
<feature type="compositionally biased region" description="Low complexity" evidence="13">
    <location>
        <begin position="2028"/>
        <end position="2041"/>
    </location>
</feature>
<dbReference type="FunFam" id="1.10.1200.10:FF:000007">
    <property type="entry name" value="Probable polyketide synthase pks17"/>
    <property type="match status" value="1"/>
</dbReference>
<dbReference type="InterPro" id="IPR042104">
    <property type="entry name" value="PKS_dehydratase_sf"/>
</dbReference>
<dbReference type="Gene3D" id="3.10.129.110">
    <property type="entry name" value="Polyketide synthase dehydratase"/>
    <property type="match status" value="1"/>
</dbReference>
<evidence type="ECO:0000313" key="17">
    <source>
        <dbReference type="EMBL" id="MCP2164353.1"/>
    </source>
</evidence>
<dbReference type="InterPro" id="IPR049552">
    <property type="entry name" value="PKS_DH_N"/>
</dbReference>
<keyword evidence="6" id="KW-0012">Acyltransferase</keyword>
<evidence type="ECO:0000256" key="5">
    <source>
        <dbReference type="ARBA" id="ARBA00023268"/>
    </source>
</evidence>
<dbReference type="InterPro" id="IPR055123">
    <property type="entry name" value="SpnB-like_Rossmann"/>
</dbReference>
<feature type="region of interest" description="Disordered" evidence="13">
    <location>
        <begin position="2028"/>
        <end position="2053"/>
    </location>
</feature>
<dbReference type="SMART" id="SM00825">
    <property type="entry name" value="PKS_KS"/>
    <property type="match status" value="3"/>
</dbReference>
<dbReference type="Gene3D" id="1.10.1200.10">
    <property type="entry name" value="ACP-like"/>
    <property type="match status" value="2"/>
</dbReference>
<evidence type="ECO:0000256" key="8">
    <source>
        <dbReference type="ARBA" id="ARBA00060158"/>
    </source>
</evidence>
<dbReference type="Proteomes" id="UP001206128">
    <property type="component" value="Unassembled WGS sequence"/>
</dbReference>
<dbReference type="Gene3D" id="3.30.70.3290">
    <property type="match status" value="2"/>
</dbReference>
<dbReference type="GO" id="GO:0047879">
    <property type="term" value="F:erythronolide synthase activity"/>
    <property type="evidence" value="ECO:0007669"/>
    <property type="project" value="UniProtKB-EC"/>
</dbReference>
<keyword evidence="5" id="KW-0511">Multifunctional enzyme</keyword>
<dbReference type="GO" id="GO:0004312">
    <property type="term" value="F:fatty acid synthase activity"/>
    <property type="evidence" value="ECO:0007669"/>
    <property type="project" value="TreeGrafter"/>
</dbReference>
<dbReference type="FunFam" id="3.40.47.10:FF:000019">
    <property type="entry name" value="Polyketide synthase type I"/>
    <property type="match status" value="1"/>
</dbReference>
<evidence type="ECO:0000256" key="2">
    <source>
        <dbReference type="ARBA" id="ARBA00022553"/>
    </source>
</evidence>
<evidence type="ECO:0000259" key="16">
    <source>
        <dbReference type="PROSITE" id="PS52019"/>
    </source>
</evidence>
<evidence type="ECO:0000256" key="11">
    <source>
        <dbReference type="ARBA" id="ARBA00066981"/>
    </source>
</evidence>
<protein>
    <recommendedName>
        <fullName evidence="11">6-deoxyerythronolide-B synthase</fullName>
        <ecNumber evidence="11">2.3.1.94</ecNumber>
    </recommendedName>
</protein>
<evidence type="ECO:0000256" key="10">
    <source>
        <dbReference type="ARBA" id="ARBA00063272"/>
    </source>
</evidence>
<dbReference type="InterPro" id="IPR001227">
    <property type="entry name" value="Ac_transferase_dom_sf"/>
</dbReference>
<dbReference type="PANTHER" id="PTHR43775:SF51">
    <property type="entry name" value="INACTIVE PHENOLPHTHIOCEROL SYNTHESIS POLYKETIDE SYNTHASE TYPE I PKS1-RELATED"/>
    <property type="match status" value="1"/>
</dbReference>
<feature type="compositionally biased region" description="Basic and acidic residues" evidence="13">
    <location>
        <begin position="884"/>
        <end position="894"/>
    </location>
</feature>
<dbReference type="FunFam" id="3.40.366.10:FF:000002">
    <property type="entry name" value="Probable polyketide synthase 2"/>
    <property type="match status" value="2"/>
</dbReference>
<feature type="domain" description="PKS/mFAS DH" evidence="16">
    <location>
        <begin position="1908"/>
        <end position="2211"/>
    </location>
</feature>
<feature type="active site" description="Proton acceptor; for dehydratase activity" evidence="12">
    <location>
        <position position="1940"/>
    </location>
</feature>
<dbReference type="CDD" id="cd08956">
    <property type="entry name" value="KR_3_FAS_SDR_x"/>
    <property type="match status" value="1"/>
</dbReference>
<dbReference type="EC" id="2.3.1.94" evidence="11"/>
<dbReference type="InterPro" id="IPR018201">
    <property type="entry name" value="Ketoacyl_synth_AS"/>
</dbReference>
<keyword evidence="4" id="KW-0677">Repeat</keyword>
<evidence type="ECO:0000256" key="3">
    <source>
        <dbReference type="ARBA" id="ARBA00022679"/>
    </source>
</evidence>
<evidence type="ECO:0000259" key="14">
    <source>
        <dbReference type="PROSITE" id="PS50075"/>
    </source>
</evidence>
<dbReference type="Pfam" id="PF00698">
    <property type="entry name" value="Acyl_transf_1"/>
    <property type="match status" value="2"/>
</dbReference>
<dbReference type="InterPro" id="IPR016039">
    <property type="entry name" value="Thiolase-like"/>
</dbReference>
<dbReference type="Pfam" id="PF08659">
    <property type="entry name" value="KR"/>
    <property type="match status" value="1"/>
</dbReference>
<feature type="domain" description="Carrier" evidence="14">
    <location>
        <begin position="2653"/>
        <end position="2728"/>
    </location>
</feature>
<comment type="function">
    <text evidence="8">Involved in the biosynthesis of antibiotic erythromycin via the biosynthesis of its aglycone precursor, 6-deoxyerythronolide B (6-dEB).</text>
</comment>
<name>A0AAE3GDY1_9PSEU</name>
<dbReference type="Pfam" id="PF00550">
    <property type="entry name" value="PP-binding"/>
    <property type="match status" value="2"/>
</dbReference>
<dbReference type="Gene3D" id="3.40.366.10">
    <property type="entry name" value="Malonyl-Coenzyme A Acyl Carrier Protein, domain 2"/>
    <property type="match status" value="2"/>
</dbReference>
<reference evidence="17" key="1">
    <citation type="submission" date="2022-06" db="EMBL/GenBank/DDBJ databases">
        <title>Genomic Encyclopedia of Archaeal and Bacterial Type Strains, Phase II (KMG-II): from individual species to whole genera.</title>
        <authorList>
            <person name="Goeker M."/>
        </authorList>
    </citation>
    <scope>NUCLEOTIDE SEQUENCE</scope>
    <source>
        <strain evidence="17">DSM 43935</strain>
    </source>
</reference>
<dbReference type="PROSITE" id="PS00606">
    <property type="entry name" value="KS3_1"/>
    <property type="match status" value="2"/>
</dbReference>
<dbReference type="InterPro" id="IPR014043">
    <property type="entry name" value="Acyl_transferase_dom"/>
</dbReference>
<feature type="region of interest" description="Disordered" evidence="13">
    <location>
        <begin position="2731"/>
        <end position="2754"/>
    </location>
</feature>
<dbReference type="InterPro" id="IPR036291">
    <property type="entry name" value="NAD(P)-bd_dom_sf"/>
</dbReference>
<dbReference type="SMART" id="SM01294">
    <property type="entry name" value="PKS_PP_betabranch"/>
    <property type="match status" value="2"/>
</dbReference>
<evidence type="ECO:0000256" key="7">
    <source>
        <dbReference type="ARBA" id="ARBA00052442"/>
    </source>
</evidence>
<organism evidence="17 18">
    <name type="scientific">Goodfellowiella coeruleoviolacea</name>
    <dbReference type="NCBI Taxonomy" id="334858"/>
    <lineage>
        <taxon>Bacteria</taxon>
        <taxon>Bacillati</taxon>
        <taxon>Actinomycetota</taxon>
        <taxon>Actinomycetes</taxon>
        <taxon>Pseudonocardiales</taxon>
        <taxon>Pseudonocardiaceae</taxon>
        <taxon>Goodfellowiella</taxon>
    </lineage>
</organism>
<feature type="domain" description="Ketosynthase family 3 (KS3)" evidence="15">
    <location>
        <begin position="1006"/>
        <end position="1430"/>
    </location>
</feature>
<dbReference type="GO" id="GO:0006633">
    <property type="term" value="P:fatty acid biosynthetic process"/>
    <property type="evidence" value="ECO:0007669"/>
    <property type="project" value="InterPro"/>
</dbReference>
<dbReference type="Gene3D" id="3.40.50.720">
    <property type="entry name" value="NAD(P)-binding Rossmann-like Domain"/>
    <property type="match status" value="1"/>
</dbReference>
<feature type="domain" description="Ketosynthase family 3 (KS3)" evidence="15">
    <location>
        <begin position="2754"/>
        <end position="3087"/>
    </location>
</feature>
<dbReference type="CDD" id="cd00833">
    <property type="entry name" value="PKS"/>
    <property type="match status" value="3"/>
</dbReference>
<feature type="domain" description="Ketosynthase family 3 (KS3)" evidence="15">
    <location>
        <begin position="1"/>
        <end position="414"/>
    </location>
</feature>
<dbReference type="Pfam" id="PF22953">
    <property type="entry name" value="SpnB_Rossmann"/>
    <property type="match status" value="1"/>
</dbReference>
<dbReference type="SUPFAM" id="SSF55048">
    <property type="entry name" value="Probable ACP-binding domain of malonyl-CoA ACP transacylase"/>
    <property type="match status" value="2"/>
</dbReference>
<feature type="active site" description="Proton donor; for dehydratase activity" evidence="12">
    <location>
        <position position="2115"/>
    </location>
</feature>
<evidence type="ECO:0000256" key="6">
    <source>
        <dbReference type="ARBA" id="ARBA00023315"/>
    </source>
</evidence>
<feature type="region of interest" description="Disordered" evidence="13">
    <location>
        <begin position="869"/>
        <end position="912"/>
    </location>
</feature>
<evidence type="ECO:0000256" key="13">
    <source>
        <dbReference type="SAM" id="MobiDB-lite"/>
    </source>
</evidence>
<comment type="caution">
    <text evidence="17">The sequence shown here is derived from an EMBL/GenBank/DDBJ whole genome shotgun (WGS) entry which is preliminary data.</text>
</comment>
<dbReference type="InterPro" id="IPR032821">
    <property type="entry name" value="PKS_assoc"/>
</dbReference>
<feature type="compositionally biased region" description="Pro residues" evidence="13">
    <location>
        <begin position="2736"/>
        <end position="2745"/>
    </location>
</feature>
<dbReference type="InterPro" id="IPR050091">
    <property type="entry name" value="PKS_NRPS_Biosynth_Enz"/>
</dbReference>
<feature type="region of interest" description="N-terminal hotdog fold" evidence="12">
    <location>
        <begin position="1908"/>
        <end position="2033"/>
    </location>
</feature>
<evidence type="ECO:0000256" key="12">
    <source>
        <dbReference type="PROSITE-ProRule" id="PRU01363"/>
    </source>
</evidence>
<evidence type="ECO:0000256" key="1">
    <source>
        <dbReference type="ARBA" id="ARBA00022450"/>
    </source>
</evidence>
<keyword evidence="1" id="KW-0596">Phosphopantetheine</keyword>
<comment type="pathway">
    <text evidence="9">Antibiotic biosynthesis; erythromycin biosynthesis.</text>
</comment>
<evidence type="ECO:0000259" key="15">
    <source>
        <dbReference type="PROSITE" id="PS52004"/>
    </source>
</evidence>
<dbReference type="PROSITE" id="PS52004">
    <property type="entry name" value="KS3_2"/>
    <property type="match status" value="3"/>
</dbReference>
<dbReference type="InterPro" id="IPR014030">
    <property type="entry name" value="Ketoacyl_synth_N"/>
</dbReference>